<sequence>MTCDTRSMGERFGVFYQQLATINVATLLPHPKINAFLPKLKTGTPHAKLRANAQSGATHHQGSGRTDMNMNANTAVRSLSNVALAAMCCSILVMGAVSPAMAVKVPAAQHMTVDGDSHVALR</sequence>
<protein>
    <submittedName>
        <fullName evidence="2">Uncharacterized protein</fullName>
    </submittedName>
</protein>
<accession>A0A8T4IBQ9</accession>
<dbReference type="Proteomes" id="UP000676996">
    <property type="component" value="Unassembled WGS sequence"/>
</dbReference>
<dbReference type="AlphaFoldDB" id="A0A8T4IBQ9"/>
<reference evidence="2" key="1">
    <citation type="submission" date="2021-04" db="EMBL/GenBank/DDBJ databases">
        <title>Ouciella asimina sp. nov., isolated from the surface seawater in the hydrothermal field of Okinawa Trough.</title>
        <authorList>
            <person name="Shuang W."/>
        </authorList>
    </citation>
    <scope>NUCLEOTIDE SEQUENCE</scope>
    <source>
        <strain evidence="2">LXI357</strain>
    </source>
</reference>
<evidence type="ECO:0000313" key="2">
    <source>
        <dbReference type="EMBL" id="MBR0551883.1"/>
    </source>
</evidence>
<keyword evidence="3" id="KW-1185">Reference proteome</keyword>
<gene>
    <name evidence="2" type="ORF">J7S20_05115</name>
</gene>
<dbReference type="RefSeq" id="WP_284053141.1">
    <property type="nucleotide sequence ID" value="NZ_JAGRQC010000001.1"/>
</dbReference>
<keyword evidence="1" id="KW-1133">Transmembrane helix</keyword>
<dbReference type="EMBL" id="JAGRQC010000001">
    <property type="protein sequence ID" value="MBR0551883.1"/>
    <property type="molecule type" value="Genomic_DNA"/>
</dbReference>
<feature type="transmembrane region" description="Helical" evidence="1">
    <location>
        <begin position="82"/>
        <end position="103"/>
    </location>
</feature>
<comment type="caution">
    <text evidence="2">The sequence shown here is derived from an EMBL/GenBank/DDBJ whole genome shotgun (WGS) entry which is preliminary data.</text>
</comment>
<keyword evidence="1" id="KW-0472">Membrane</keyword>
<organism evidence="2 3">
    <name type="scientific">Stakelama marina</name>
    <dbReference type="NCBI Taxonomy" id="2826939"/>
    <lineage>
        <taxon>Bacteria</taxon>
        <taxon>Pseudomonadati</taxon>
        <taxon>Pseudomonadota</taxon>
        <taxon>Alphaproteobacteria</taxon>
        <taxon>Sphingomonadales</taxon>
        <taxon>Sphingomonadaceae</taxon>
        <taxon>Stakelama</taxon>
    </lineage>
</organism>
<proteinExistence type="predicted"/>
<keyword evidence="1" id="KW-0812">Transmembrane</keyword>
<name>A0A8T4IBQ9_9SPHN</name>
<evidence type="ECO:0000313" key="3">
    <source>
        <dbReference type="Proteomes" id="UP000676996"/>
    </source>
</evidence>
<evidence type="ECO:0000256" key="1">
    <source>
        <dbReference type="SAM" id="Phobius"/>
    </source>
</evidence>